<dbReference type="Gene3D" id="1.10.510.10">
    <property type="entry name" value="Transferase(Phosphotransferase) domain 1"/>
    <property type="match status" value="1"/>
</dbReference>
<dbReference type="PROSITE" id="PS50011">
    <property type="entry name" value="PROTEIN_KINASE_DOM"/>
    <property type="match status" value="1"/>
</dbReference>
<feature type="binding site" evidence="7">
    <location>
        <position position="233"/>
    </location>
    <ligand>
        <name>ATP</name>
        <dbReference type="ChEBI" id="CHEBI:30616"/>
    </ligand>
</feature>
<dbReference type="GO" id="GO:0004674">
    <property type="term" value="F:protein serine/threonine kinase activity"/>
    <property type="evidence" value="ECO:0007669"/>
    <property type="project" value="UniProtKB-KW"/>
</dbReference>
<evidence type="ECO:0000256" key="7">
    <source>
        <dbReference type="PROSITE-ProRule" id="PRU10141"/>
    </source>
</evidence>
<dbReference type="InterPro" id="IPR000719">
    <property type="entry name" value="Prot_kinase_dom"/>
</dbReference>
<dbReference type="SMART" id="SM00220">
    <property type="entry name" value="S_TKc"/>
    <property type="match status" value="1"/>
</dbReference>
<evidence type="ECO:0000256" key="3">
    <source>
        <dbReference type="ARBA" id="ARBA00022679"/>
    </source>
</evidence>
<dbReference type="AlphaFoldDB" id="A0ABD2KGL5"/>
<dbReference type="Gene3D" id="3.30.200.20">
    <property type="entry name" value="Phosphorylase Kinase, domain 1"/>
    <property type="match status" value="1"/>
</dbReference>
<dbReference type="InterPro" id="IPR011009">
    <property type="entry name" value="Kinase-like_dom_sf"/>
</dbReference>
<evidence type="ECO:0000313" key="10">
    <source>
        <dbReference type="EMBL" id="KAL3102065.1"/>
    </source>
</evidence>
<evidence type="ECO:0000313" key="11">
    <source>
        <dbReference type="Proteomes" id="UP001620645"/>
    </source>
</evidence>
<proteinExistence type="inferred from homology"/>
<dbReference type="EMBL" id="JBICCN010000026">
    <property type="protein sequence ID" value="KAL3102065.1"/>
    <property type="molecule type" value="Genomic_DNA"/>
</dbReference>
<feature type="region of interest" description="Disordered" evidence="8">
    <location>
        <begin position="1"/>
        <end position="25"/>
    </location>
</feature>
<evidence type="ECO:0000259" key="9">
    <source>
        <dbReference type="PROSITE" id="PS50011"/>
    </source>
</evidence>
<dbReference type="InterPro" id="IPR017441">
    <property type="entry name" value="Protein_kinase_ATP_BS"/>
</dbReference>
<dbReference type="Pfam" id="PF00069">
    <property type="entry name" value="Pkinase"/>
    <property type="match status" value="1"/>
</dbReference>
<accession>A0ABD2KGL5</accession>
<dbReference type="PANTHER" id="PTHR24349">
    <property type="entry name" value="SERINE/THREONINE-PROTEIN KINASE"/>
    <property type="match status" value="1"/>
</dbReference>
<evidence type="ECO:0000256" key="8">
    <source>
        <dbReference type="SAM" id="MobiDB-lite"/>
    </source>
</evidence>
<protein>
    <recommendedName>
        <fullName evidence="9">Protein kinase domain-containing protein</fullName>
    </recommendedName>
</protein>
<comment type="similarity">
    <text evidence="1">Belongs to the protein kinase superfamily. CAMK Ser/Thr protein kinase family.</text>
</comment>
<dbReference type="Proteomes" id="UP001620645">
    <property type="component" value="Unassembled WGS sequence"/>
</dbReference>
<name>A0ABD2KGL5_HETSC</name>
<dbReference type="InterPro" id="IPR050205">
    <property type="entry name" value="CDPK_Ser/Thr_kinases"/>
</dbReference>
<dbReference type="PROSITE" id="PS00107">
    <property type="entry name" value="PROTEIN_KINASE_ATP"/>
    <property type="match status" value="1"/>
</dbReference>
<evidence type="ECO:0000256" key="4">
    <source>
        <dbReference type="ARBA" id="ARBA00022741"/>
    </source>
</evidence>
<dbReference type="InterPro" id="IPR008271">
    <property type="entry name" value="Ser/Thr_kinase_AS"/>
</dbReference>
<gene>
    <name evidence="10" type="ORF">niasHS_003474</name>
</gene>
<dbReference type="FunFam" id="3.30.200.20:FF:000906">
    <property type="entry name" value="CRE-MNK-1 protein"/>
    <property type="match status" value="1"/>
</dbReference>
<evidence type="ECO:0000256" key="2">
    <source>
        <dbReference type="ARBA" id="ARBA00022527"/>
    </source>
</evidence>
<sequence length="621" mass="70116">MLGPNRAGPNVTAQPCRPNRDGPTEISRFSPFVLKVLKFLNIDELHQSAEICEQRETSERLNLESRPFIRRNGDQQKHIHQRDNAKSKMFFLDEEQQEQRDELMGTELHELEEGEEEDDAQLQDMENSVYGRDEQTVVFSQLHNSSTAQSFGAGPINCLVHKMPVVADCAISRRDIGLFQPPQRRPLQATAQRQKKWGFKDHYKLVDDHLGSGAYACVRTAIHLATGKEYAVKVVSKHEHGHTRSRILREVQIFRICRNHPNIVQLIEWFEDESCFYMVFEKMRGGPLLNHIQRRTCFTEQEASLVTRDIANALKFLHDRGVAHRDVKPENILCTEMDKISPVKLCDLDLASKPFAHNENIDAVPISSGGRNINAMRPVPSEPDLASPVGSAEFMAPEVVDTFVGEALKYDKRCDMWSLGVIIYIMLCGYPPFYGECDRANCGWDQGESCADCQENLFQRIQMGHFDFPDEEWGDISADAKDLIRHLLVRNVRQRYTAYDVLAHPWVTRGAPKTPLQTATNLSRNDSARDVRTVNEHFLMMNRMAPMIARISQRLEASGHNLAHFVNGTPPTIVGGMGGGGTTGGGGTALMNGLNMMTGGNGQDMLLYHQRQANRETQVHV</sequence>
<keyword evidence="11" id="KW-1185">Reference proteome</keyword>
<keyword evidence="3" id="KW-0808">Transferase</keyword>
<comment type="caution">
    <text evidence="10">The sequence shown here is derived from an EMBL/GenBank/DDBJ whole genome shotgun (WGS) entry which is preliminary data.</text>
</comment>
<evidence type="ECO:0000256" key="5">
    <source>
        <dbReference type="ARBA" id="ARBA00022777"/>
    </source>
</evidence>
<evidence type="ECO:0000256" key="6">
    <source>
        <dbReference type="ARBA" id="ARBA00022840"/>
    </source>
</evidence>
<dbReference type="GO" id="GO:0005524">
    <property type="term" value="F:ATP binding"/>
    <property type="evidence" value="ECO:0007669"/>
    <property type="project" value="UniProtKB-UniRule"/>
</dbReference>
<keyword evidence="5" id="KW-0418">Kinase</keyword>
<keyword evidence="4 7" id="KW-0547">Nucleotide-binding</keyword>
<keyword evidence="6 7" id="KW-0067">ATP-binding</keyword>
<dbReference type="SUPFAM" id="SSF56112">
    <property type="entry name" value="Protein kinase-like (PK-like)"/>
    <property type="match status" value="1"/>
</dbReference>
<reference evidence="10 11" key="1">
    <citation type="submission" date="2024-10" db="EMBL/GenBank/DDBJ databases">
        <authorList>
            <person name="Kim D."/>
        </authorList>
    </citation>
    <scope>NUCLEOTIDE SEQUENCE [LARGE SCALE GENOMIC DNA]</scope>
    <source>
        <strain evidence="10">Taebaek</strain>
    </source>
</reference>
<evidence type="ECO:0000256" key="1">
    <source>
        <dbReference type="ARBA" id="ARBA00006692"/>
    </source>
</evidence>
<organism evidence="10 11">
    <name type="scientific">Heterodera schachtii</name>
    <name type="common">Sugarbeet cyst nematode worm</name>
    <name type="synonym">Tylenchus schachtii</name>
    <dbReference type="NCBI Taxonomy" id="97005"/>
    <lineage>
        <taxon>Eukaryota</taxon>
        <taxon>Metazoa</taxon>
        <taxon>Ecdysozoa</taxon>
        <taxon>Nematoda</taxon>
        <taxon>Chromadorea</taxon>
        <taxon>Rhabditida</taxon>
        <taxon>Tylenchina</taxon>
        <taxon>Tylenchomorpha</taxon>
        <taxon>Tylenchoidea</taxon>
        <taxon>Heteroderidae</taxon>
        <taxon>Heteroderinae</taxon>
        <taxon>Heterodera</taxon>
    </lineage>
</organism>
<keyword evidence="2" id="KW-0723">Serine/threonine-protein kinase</keyword>
<dbReference type="PROSITE" id="PS00108">
    <property type="entry name" value="PROTEIN_KINASE_ST"/>
    <property type="match status" value="1"/>
</dbReference>
<feature type="domain" description="Protein kinase" evidence="9">
    <location>
        <begin position="204"/>
        <end position="507"/>
    </location>
</feature>